<dbReference type="AlphaFoldDB" id="A0A1A8V145"/>
<reference evidence="1" key="2">
    <citation type="submission" date="2016-06" db="EMBL/GenBank/DDBJ databases">
        <title>The genome of a short-lived fish provides insights into sex chromosome evolution and the genetic control of aging.</title>
        <authorList>
            <person name="Reichwald K."/>
            <person name="Felder M."/>
            <person name="Petzold A."/>
            <person name="Koch P."/>
            <person name="Groth M."/>
            <person name="Platzer M."/>
        </authorList>
    </citation>
    <scope>NUCLEOTIDE SEQUENCE</scope>
    <source>
        <tissue evidence="1">Brain</tissue>
    </source>
</reference>
<name>A0A1A8V145_NOTFU</name>
<gene>
    <name evidence="1" type="primary">Nfu_g_1_002447</name>
</gene>
<feature type="non-terminal residue" evidence="1">
    <location>
        <position position="1"/>
    </location>
</feature>
<dbReference type="EMBL" id="HAEJ01013942">
    <property type="protein sequence ID" value="SBS54399.1"/>
    <property type="molecule type" value="Transcribed_RNA"/>
</dbReference>
<feature type="non-terminal residue" evidence="1">
    <location>
        <position position="132"/>
    </location>
</feature>
<organism evidence="1">
    <name type="scientific">Nothobranchius furzeri</name>
    <name type="common">Turquoise killifish</name>
    <dbReference type="NCBI Taxonomy" id="105023"/>
    <lineage>
        <taxon>Eukaryota</taxon>
        <taxon>Metazoa</taxon>
        <taxon>Chordata</taxon>
        <taxon>Craniata</taxon>
        <taxon>Vertebrata</taxon>
        <taxon>Euteleostomi</taxon>
        <taxon>Actinopterygii</taxon>
        <taxon>Neopterygii</taxon>
        <taxon>Teleostei</taxon>
        <taxon>Neoteleostei</taxon>
        <taxon>Acanthomorphata</taxon>
        <taxon>Ovalentaria</taxon>
        <taxon>Atherinomorphae</taxon>
        <taxon>Cyprinodontiformes</taxon>
        <taxon>Nothobranchiidae</taxon>
        <taxon>Nothobranchius</taxon>
    </lineage>
</organism>
<proteinExistence type="predicted"/>
<reference evidence="1" key="1">
    <citation type="submission" date="2016-05" db="EMBL/GenBank/DDBJ databases">
        <authorList>
            <person name="Lavstsen T."/>
            <person name="Jespersen J.S."/>
        </authorList>
    </citation>
    <scope>NUCLEOTIDE SEQUENCE</scope>
    <source>
        <tissue evidence="1">Brain</tissue>
    </source>
</reference>
<evidence type="ECO:0000313" key="1">
    <source>
        <dbReference type="EMBL" id="SBS54399.1"/>
    </source>
</evidence>
<protein>
    <submittedName>
        <fullName evidence="1">Uncharacterized protein</fullName>
    </submittedName>
</protein>
<sequence length="132" mass="14850">YGPQPLDRSQGTPREILAVHPSGVPKCGLFLLFLKKRVGESFSVKNSVVFYLSSHMSGQLKRPRQKSGSPFYSSHLFCGNCGWRLLSGTQQHFWNHIKYLASQISLEQFYWKQAETKTGNSFGADVGTAHEL</sequence>
<accession>A0A1A8V145</accession>